<protein>
    <submittedName>
        <fullName evidence="3">Uncharacterized protein</fullName>
    </submittedName>
</protein>
<feature type="transmembrane region" description="Helical" evidence="2">
    <location>
        <begin position="31"/>
        <end position="53"/>
    </location>
</feature>
<evidence type="ECO:0000313" key="3">
    <source>
        <dbReference type="EMBL" id="OQD59109.1"/>
    </source>
</evidence>
<gene>
    <name evidence="3" type="ORF">MBBAR_6c02200</name>
</gene>
<keyword evidence="2" id="KW-1133">Transmembrane helix</keyword>
<dbReference type="RefSeq" id="WP_143746138.1">
    <property type="nucleotide sequence ID" value="NZ_JXMW01000006.1"/>
</dbReference>
<organism evidence="3 4">
    <name type="scientific">Methanobrevibacter arboriphilus JCM 13429 = DSM 1125</name>
    <dbReference type="NCBI Taxonomy" id="1300164"/>
    <lineage>
        <taxon>Archaea</taxon>
        <taxon>Methanobacteriati</taxon>
        <taxon>Methanobacteriota</taxon>
        <taxon>Methanomada group</taxon>
        <taxon>Methanobacteria</taxon>
        <taxon>Methanobacteriales</taxon>
        <taxon>Methanobacteriaceae</taxon>
        <taxon>Methanobrevibacter</taxon>
    </lineage>
</organism>
<name>A0A1V6N357_METAZ</name>
<keyword evidence="4" id="KW-1185">Reference proteome</keyword>
<evidence type="ECO:0000313" key="4">
    <source>
        <dbReference type="Proteomes" id="UP000191661"/>
    </source>
</evidence>
<proteinExistence type="predicted"/>
<feature type="compositionally biased region" description="Polar residues" evidence="1">
    <location>
        <begin position="76"/>
        <end position="85"/>
    </location>
</feature>
<evidence type="ECO:0000256" key="1">
    <source>
        <dbReference type="SAM" id="MobiDB-lite"/>
    </source>
</evidence>
<comment type="caution">
    <text evidence="3">The sequence shown here is derived from an EMBL/GenBank/DDBJ whole genome shotgun (WGS) entry which is preliminary data.</text>
</comment>
<dbReference type="EMBL" id="JXMW01000006">
    <property type="protein sequence ID" value="OQD59109.1"/>
    <property type="molecule type" value="Genomic_DNA"/>
</dbReference>
<accession>A0A1V6N357</accession>
<reference evidence="3 4" key="1">
    <citation type="submission" date="2014-12" db="EMBL/GenBank/DDBJ databases">
        <title>Genome sequence of Methanobrevibacter arboriphilicus DH1, DSM1125.</title>
        <authorList>
            <person name="Poehlein A."/>
            <person name="Thauer R.K."/>
            <person name="Seedorf H."/>
            <person name="Daniel R."/>
        </authorList>
    </citation>
    <scope>NUCLEOTIDE SEQUENCE [LARGE SCALE GENOMIC DNA]</scope>
    <source>
        <strain evidence="3 4">DH1</strain>
    </source>
</reference>
<dbReference type="Proteomes" id="UP000191661">
    <property type="component" value="Unassembled WGS sequence"/>
</dbReference>
<dbReference type="AlphaFoldDB" id="A0A1V6N357"/>
<keyword evidence="2" id="KW-0472">Membrane</keyword>
<dbReference type="OrthoDB" id="375226at2157"/>
<feature type="region of interest" description="Disordered" evidence="1">
    <location>
        <begin position="64"/>
        <end position="86"/>
    </location>
</feature>
<sequence>MHLWGVIISRKNDDDSIYNGKKGSRSMLPGLLVIIVVLVVGIASLSILSPGVFNPISEMFSNNTNDSSTTSKNITAENNSSTKNNSDIKIEPKEGYSKITINGLKGFIKSDYDDFVIFNNKTEYDGIDGYLNLTANKSVDFVDYDSFSQLFVRNSSFSIVVTNDSNVENPLNRINYEYANDNVVNDTNIMLLDKRLRIVQYDNYSTQDFNGQMTWAYFTINDKDVAIGWKGDNLDIYVIESFIKLN</sequence>
<evidence type="ECO:0000256" key="2">
    <source>
        <dbReference type="SAM" id="Phobius"/>
    </source>
</evidence>
<feature type="compositionally biased region" description="Low complexity" evidence="1">
    <location>
        <begin position="64"/>
        <end position="75"/>
    </location>
</feature>
<keyword evidence="2" id="KW-0812">Transmembrane</keyword>